<dbReference type="HOGENOM" id="CLU_1933537_0_0_4"/>
<dbReference type="PANTHER" id="PTHR30537">
    <property type="entry name" value="HTH-TYPE TRANSCRIPTIONAL REGULATOR"/>
    <property type="match status" value="1"/>
</dbReference>
<reference evidence="7" key="2">
    <citation type="journal article" date="2013" name="PLoS ONE">
        <title>Genome implosion elicits host-confinement in Alcaligenaceae: evidence from the comparative genomics of Tetrathiobacter kashmirensis, a pathogen in the making.</title>
        <authorList>
            <person name="Ghosh W."/>
            <person name="Alam M."/>
            <person name="Roy C."/>
            <person name="Pyne P."/>
            <person name="George A."/>
            <person name="Chakraborty R."/>
            <person name="Majumder S."/>
            <person name="Agarwal A."/>
            <person name="Chakraborty S."/>
            <person name="Majumdar S."/>
            <person name="Gupta S.K."/>
        </authorList>
    </citation>
    <scope>NUCLEOTIDE SEQUENCE [LARGE SCALE GENOMIC DNA]</scope>
    <source>
        <strain evidence="7">WT001</strain>
    </source>
</reference>
<reference evidence="6 7" key="1">
    <citation type="journal article" date="2011" name="J. Bacteriol.">
        <title>Whole-genome shotgun sequencing of the sulfur-oxidizing chemoautotroph Tetrathiobacter kashmirensis.</title>
        <authorList>
            <person name="Ghosh W."/>
            <person name="George A."/>
            <person name="Agarwal A."/>
            <person name="Raj P."/>
            <person name="Alam M."/>
            <person name="Pyne P."/>
            <person name="Das Gupta S.K."/>
        </authorList>
    </citation>
    <scope>NUCLEOTIDE SEQUENCE [LARGE SCALE GENOMIC DNA]</scope>
    <source>
        <strain evidence="6 7">WT001</strain>
    </source>
</reference>
<dbReference type="GO" id="GO:0003700">
    <property type="term" value="F:DNA-binding transcription factor activity"/>
    <property type="evidence" value="ECO:0007669"/>
    <property type="project" value="InterPro"/>
</dbReference>
<organism evidence="6 7">
    <name type="scientific">Advenella kashmirensis (strain DSM 17095 / LMG 22695 / WT001)</name>
    <name type="common">Tetrathiobacter kashmirensis</name>
    <dbReference type="NCBI Taxonomy" id="1036672"/>
    <lineage>
        <taxon>Bacteria</taxon>
        <taxon>Pseudomonadati</taxon>
        <taxon>Pseudomonadota</taxon>
        <taxon>Betaproteobacteria</taxon>
        <taxon>Burkholderiales</taxon>
        <taxon>Alcaligenaceae</taxon>
    </lineage>
</organism>
<dbReference type="GO" id="GO:0006351">
    <property type="term" value="P:DNA-templated transcription"/>
    <property type="evidence" value="ECO:0007669"/>
    <property type="project" value="TreeGrafter"/>
</dbReference>
<protein>
    <submittedName>
        <fullName evidence="6">Transcriptional regulator</fullName>
    </submittedName>
</protein>
<dbReference type="KEGG" id="aka:TKWG_19200"/>
<evidence type="ECO:0000256" key="4">
    <source>
        <dbReference type="ARBA" id="ARBA00023163"/>
    </source>
</evidence>
<dbReference type="InterPro" id="IPR036390">
    <property type="entry name" value="WH_DNA-bd_sf"/>
</dbReference>
<dbReference type="FunFam" id="1.10.10.10:FF:000001">
    <property type="entry name" value="LysR family transcriptional regulator"/>
    <property type="match status" value="1"/>
</dbReference>
<dbReference type="Gene3D" id="1.10.10.10">
    <property type="entry name" value="Winged helix-like DNA-binding domain superfamily/Winged helix DNA-binding domain"/>
    <property type="match status" value="1"/>
</dbReference>
<keyword evidence="4" id="KW-0804">Transcription</keyword>
<evidence type="ECO:0000259" key="5">
    <source>
        <dbReference type="PROSITE" id="PS50931"/>
    </source>
</evidence>
<evidence type="ECO:0000256" key="2">
    <source>
        <dbReference type="ARBA" id="ARBA00023015"/>
    </source>
</evidence>
<keyword evidence="7" id="KW-1185">Reference proteome</keyword>
<sequence length="130" mass="14078">MQCTCFTIQTPAITTFVNNIHMSSAPKGNKLVEMELFVATIESGSFSLAARHFCMSPSAVSKAVARLEARLRVTLLNRSTRKLSLTPAGESFFHRSKCLLSELDDIEAGMTQDALPSGPCASIPMCHSVN</sequence>
<keyword evidence="3" id="KW-0238">DNA-binding</keyword>
<dbReference type="InterPro" id="IPR000847">
    <property type="entry name" value="LysR_HTH_N"/>
</dbReference>
<feature type="domain" description="HTH lysR-type" evidence="5">
    <location>
        <begin position="34"/>
        <end position="86"/>
    </location>
</feature>
<dbReference type="InterPro" id="IPR058163">
    <property type="entry name" value="LysR-type_TF_proteobact-type"/>
</dbReference>
<dbReference type="GO" id="GO:0043565">
    <property type="term" value="F:sequence-specific DNA binding"/>
    <property type="evidence" value="ECO:0007669"/>
    <property type="project" value="TreeGrafter"/>
</dbReference>
<accession>I3UF65</accession>
<dbReference type="AlphaFoldDB" id="I3UF65"/>
<gene>
    <name evidence="6" type="ordered locus">TKWG_19200</name>
</gene>
<evidence type="ECO:0000313" key="7">
    <source>
        <dbReference type="Proteomes" id="UP000005267"/>
    </source>
</evidence>
<dbReference type="Pfam" id="PF00126">
    <property type="entry name" value="HTH_1"/>
    <property type="match status" value="1"/>
</dbReference>
<evidence type="ECO:0000256" key="1">
    <source>
        <dbReference type="ARBA" id="ARBA00009437"/>
    </source>
</evidence>
<dbReference type="OrthoDB" id="9786526at2"/>
<dbReference type="SUPFAM" id="SSF46785">
    <property type="entry name" value="Winged helix' DNA-binding domain"/>
    <property type="match status" value="1"/>
</dbReference>
<evidence type="ECO:0000256" key="3">
    <source>
        <dbReference type="ARBA" id="ARBA00023125"/>
    </source>
</evidence>
<comment type="similarity">
    <text evidence="1">Belongs to the LysR transcriptional regulatory family.</text>
</comment>
<keyword evidence="2" id="KW-0805">Transcription regulation</keyword>
<dbReference type="InterPro" id="IPR036388">
    <property type="entry name" value="WH-like_DNA-bd_sf"/>
</dbReference>
<dbReference type="PANTHER" id="PTHR30537:SF5">
    <property type="entry name" value="HTH-TYPE TRANSCRIPTIONAL ACTIVATOR TTDR-RELATED"/>
    <property type="match status" value="1"/>
</dbReference>
<dbReference type="STRING" id="1036672.TKWG_19200"/>
<dbReference type="EMBL" id="CP003555">
    <property type="protein sequence ID" value="AFK63653.1"/>
    <property type="molecule type" value="Genomic_DNA"/>
</dbReference>
<proteinExistence type="inferred from homology"/>
<evidence type="ECO:0000313" key="6">
    <source>
        <dbReference type="EMBL" id="AFK63653.1"/>
    </source>
</evidence>
<name>I3UF65_ADVKW</name>
<dbReference type="PROSITE" id="PS50931">
    <property type="entry name" value="HTH_LYSR"/>
    <property type="match status" value="1"/>
</dbReference>
<dbReference type="Proteomes" id="UP000005267">
    <property type="component" value="Chromosome"/>
</dbReference>